<gene>
    <name evidence="2" type="ORF">DHW61_18040</name>
</gene>
<dbReference type="AlphaFoldDB" id="A0A3D2XAV5"/>
<keyword evidence="1" id="KW-1133">Transmembrane helix</keyword>
<feature type="transmembrane region" description="Helical" evidence="1">
    <location>
        <begin position="20"/>
        <end position="38"/>
    </location>
</feature>
<keyword evidence="1" id="KW-0472">Membrane</keyword>
<accession>A0A3D2XAV5</accession>
<proteinExistence type="predicted"/>
<dbReference type="Proteomes" id="UP000262969">
    <property type="component" value="Unassembled WGS sequence"/>
</dbReference>
<evidence type="ECO:0000256" key="1">
    <source>
        <dbReference type="SAM" id="Phobius"/>
    </source>
</evidence>
<comment type="caution">
    <text evidence="2">The sequence shown here is derived from an EMBL/GenBank/DDBJ whole genome shotgun (WGS) entry which is preliminary data.</text>
</comment>
<name>A0A3D2XAV5_9FIRM</name>
<protein>
    <submittedName>
        <fullName evidence="2">Uncharacterized protein</fullName>
    </submittedName>
</protein>
<evidence type="ECO:0000313" key="2">
    <source>
        <dbReference type="EMBL" id="HCL04280.1"/>
    </source>
</evidence>
<organism evidence="2 3">
    <name type="scientific">Lachnoclostridium phytofermentans</name>
    <dbReference type="NCBI Taxonomy" id="66219"/>
    <lineage>
        <taxon>Bacteria</taxon>
        <taxon>Bacillati</taxon>
        <taxon>Bacillota</taxon>
        <taxon>Clostridia</taxon>
        <taxon>Lachnospirales</taxon>
        <taxon>Lachnospiraceae</taxon>
    </lineage>
</organism>
<dbReference type="EMBL" id="DPVV01000589">
    <property type="protein sequence ID" value="HCL04280.1"/>
    <property type="molecule type" value="Genomic_DNA"/>
</dbReference>
<reference evidence="2 3" key="1">
    <citation type="journal article" date="2018" name="Nat. Biotechnol.">
        <title>A standardized bacterial taxonomy based on genome phylogeny substantially revises the tree of life.</title>
        <authorList>
            <person name="Parks D.H."/>
            <person name="Chuvochina M."/>
            <person name="Waite D.W."/>
            <person name="Rinke C."/>
            <person name="Skarshewski A."/>
            <person name="Chaumeil P.A."/>
            <person name="Hugenholtz P."/>
        </authorList>
    </citation>
    <scope>NUCLEOTIDE SEQUENCE [LARGE SCALE GENOMIC DNA]</scope>
    <source>
        <strain evidence="2">UBA11728</strain>
    </source>
</reference>
<keyword evidence="1" id="KW-0812">Transmembrane</keyword>
<sequence length="597" mass="65611">MKFDTKTHRQWNNYSNFVKFLGCFLLLFAFSVSLIGFGKLTAYGQAGRSVTYSDITIDHAKGEIRIIVQPGDTILYSDAKKLDWMEATTMTNGTNSVAVIDISWINRSKEFILAIKNKSETSNDAMVQINLRPREEGLKAGLSGTSTLIDKVVNKPLELTYPTTYAISSVCKEYGYVYFYTGSGSTARYYEEYDNIEWKNGSDGVWRDFKELNPAIYANKGTSLYFRVKSAGEEKLTTTVDKQGVYVTKGTPAGKEVRFSYAKLANAPRVALNGSDLTVALRAGYEYRILPDGDWVNVVDAHANSLGKIDPVSLYSLYKKYDRNDSSKNSKFTFQYQEFDMQIRIAATSKKPSSKAFNLKVVSPKATDTAGIEISYTLPYSKKDGISFTNVNPDNYQVALISGKYCGGVSTFDASKVDYKKVKWYNAKSGTKEKPSTVKIPGSVYTGKNVIEEPILIYRIAPVNESKTQKQVIASKAIAVNLPTEVVQTATDSVQSKVELVQGTAAEGKIEVTTTNVSVGATPKISAPKKPTGITITADKVKTEGKFTISVKIASTAQVVDSYKFNVTIEGITKEYTVTIKAKPATPSPTVTPTPTP</sequence>
<evidence type="ECO:0000313" key="3">
    <source>
        <dbReference type="Proteomes" id="UP000262969"/>
    </source>
</evidence>